<reference evidence="1" key="2">
    <citation type="journal article" date="2023" name="Science">
        <title>Genomic signatures of disease resistance in endangered staghorn corals.</title>
        <authorList>
            <person name="Vollmer S.V."/>
            <person name="Selwyn J.D."/>
            <person name="Despard B.A."/>
            <person name="Roesel C.L."/>
        </authorList>
    </citation>
    <scope>NUCLEOTIDE SEQUENCE</scope>
    <source>
        <strain evidence="1">K2</strain>
    </source>
</reference>
<dbReference type="InterPro" id="IPR005312">
    <property type="entry name" value="DUF1759"/>
</dbReference>
<protein>
    <submittedName>
        <fullName evidence="1">Uncharacterized protein</fullName>
    </submittedName>
</protein>
<organism evidence="1 2">
    <name type="scientific">Acropora cervicornis</name>
    <name type="common">Staghorn coral</name>
    <dbReference type="NCBI Taxonomy" id="6130"/>
    <lineage>
        <taxon>Eukaryota</taxon>
        <taxon>Metazoa</taxon>
        <taxon>Cnidaria</taxon>
        <taxon>Anthozoa</taxon>
        <taxon>Hexacorallia</taxon>
        <taxon>Scleractinia</taxon>
        <taxon>Astrocoeniina</taxon>
        <taxon>Acroporidae</taxon>
        <taxon>Acropora</taxon>
    </lineage>
</organism>
<proteinExistence type="predicted"/>
<evidence type="ECO:0000313" key="2">
    <source>
        <dbReference type="Proteomes" id="UP001249851"/>
    </source>
</evidence>
<keyword evidence="2" id="KW-1185">Reference proteome</keyword>
<reference evidence="1" key="1">
    <citation type="journal article" date="2023" name="G3 (Bethesda)">
        <title>Whole genome assembly and annotation of the endangered Caribbean coral Acropora cervicornis.</title>
        <authorList>
            <person name="Selwyn J.D."/>
            <person name="Vollmer S.V."/>
        </authorList>
    </citation>
    <scope>NUCLEOTIDE SEQUENCE</scope>
    <source>
        <strain evidence="1">K2</strain>
    </source>
</reference>
<name>A0AAD9URT9_ACRCE</name>
<sequence>MVLKLVVVVHKDYEERVIESMAKMTSYLASKHVPKVKLAGSNPPISQSPSQVQVKLPKINLPTFDGSVLSWQPYYQSIKVSVVDNPSLADVQKLEYLMRSLKGSAAEAVKGFGVVQANYNPVLEILKERFGHTRSRSFC</sequence>
<dbReference type="PANTHER" id="PTHR22954:SF3">
    <property type="entry name" value="PROTEIN CBG08539"/>
    <property type="match status" value="1"/>
</dbReference>
<evidence type="ECO:0000313" key="1">
    <source>
        <dbReference type="EMBL" id="KAK2547352.1"/>
    </source>
</evidence>
<dbReference type="EMBL" id="JARQWQ010000190">
    <property type="protein sequence ID" value="KAK2547352.1"/>
    <property type="molecule type" value="Genomic_DNA"/>
</dbReference>
<accession>A0AAD9URT9</accession>
<dbReference type="Pfam" id="PF03564">
    <property type="entry name" value="DUF1759"/>
    <property type="match status" value="1"/>
</dbReference>
<dbReference type="AlphaFoldDB" id="A0AAD9URT9"/>
<gene>
    <name evidence="1" type="ORF">P5673_032760</name>
</gene>
<comment type="caution">
    <text evidence="1">The sequence shown here is derived from an EMBL/GenBank/DDBJ whole genome shotgun (WGS) entry which is preliminary data.</text>
</comment>
<dbReference type="PANTHER" id="PTHR22954">
    <property type="entry name" value="RETROVIRAL PROTEASE-RELATED"/>
    <property type="match status" value="1"/>
</dbReference>
<dbReference type="Proteomes" id="UP001249851">
    <property type="component" value="Unassembled WGS sequence"/>
</dbReference>